<evidence type="ECO:0000313" key="6">
    <source>
        <dbReference type="Proteomes" id="UP000000547"/>
    </source>
</evidence>
<evidence type="ECO:0000313" key="5">
    <source>
        <dbReference type="EMBL" id="AAZ24700.1"/>
    </source>
</evidence>
<organism evidence="5 6">
    <name type="scientific">Colwellia psychrerythraea (strain 34H / ATCC BAA-681)</name>
    <name type="common">Vibrio psychroerythus</name>
    <dbReference type="NCBI Taxonomy" id="167879"/>
    <lineage>
        <taxon>Bacteria</taxon>
        <taxon>Pseudomonadati</taxon>
        <taxon>Pseudomonadota</taxon>
        <taxon>Gammaproteobacteria</taxon>
        <taxon>Alteromonadales</taxon>
        <taxon>Colwelliaceae</taxon>
        <taxon>Colwellia</taxon>
    </lineage>
</organism>
<keyword evidence="2" id="KW-0238">DNA-binding</keyword>
<dbReference type="GO" id="GO:0003700">
    <property type="term" value="F:DNA-binding transcription factor activity"/>
    <property type="evidence" value="ECO:0007669"/>
    <property type="project" value="InterPro"/>
</dbReference>
<reference evidence="5" key="1">
    <citation type="journal article" date="2005" name="Proc. Natl. Acad. Sci. U.S.A.">
        <title>The psychrophilic lifestyle as revealed by the genome sequence of Colwellia psychrerythraea 34H through genomic and proteomic analyses.</title>
        <authorList>
            <person name="Methe B.A."/>
            <person name="Nelson K.E."/>
            <person name="Deming J.W."/>
            <person name="Momen B."/>
            <person name="Melamud E."/>
            <person name="Zhang X."/>
            <person name="Moult J."/>
            <person name="Madupu R."/>
            <person name="Nelson W.C."/>
            <person name="Dodson R.J."/>
            <person name="Brinkac L.M."/>
            <person name="Daugherty S.C."/>
            <person name="Durkin A.S."/>
            <person name="DeBoy R.T."/>
            <person name="Kolonay J.F."/>
            <person name="Sullivan S.A."/>
            <person name="Zhou L."/>
            <person name="Davidsen T.M."/>
            <person name="Wu M."/>
            <person name="Huston A.L."/>
            <person name="Lewis M."/>
            <person name="Weaver B."/>
            <person name="Weidman J.F."/>
            <person name="Khouri H."/>
            <person name="Utterback T.R."/>
            <person name="Feldblyum T.V."/>
            <person name="Fraser C.M."/>
        </authorList>
    </citation>
    <scope>NUCLEOTIDE SEQUENCE [LARGE SCALE GENOMIC DNA]</scope>
    <source>
        <strain evidence="5">34H</strain>
    </source>
</reference>
<keyword evidence="1" id="KW-0805">Transcription regulation</keyword>
<dbReference type="Gene3D" id="1.10.10.60">
    <property type="entry name" value="Homeodomain-like"/>
    <property type="match status" value="1"/>
</dbReference>
<dbReference type="InterPro" id="IPR018060">
    <property type="entry name" value="HTH_AraC"/>
</dbReference>
<gene>
    <name evidence="5" type="ordered locus">CPS_4901</name>
</gene>
<dbReference type="GO" id="GO:0043565">
    <property type="term" value="F:sequence-specific DNA binding"/>
    <property type="evidence" value="ECO:0007669"/>
    <property type="project" value="InterPro"/>
</dbReference>
<dbReference type="PANTHER" id="PTHR46796:SF13">
    <property type="entry name" value="HTH-TYPE TRANSCRIPTIONAL ACTIVATOR RHAS"/>
    <property type="match status" value="1"/>
</dbReference>
<dbReference type="InterPro" id="IPR050204">
    <property type="entry name" value="AraC_XylS_family_regulators"/>
</dbReference>
<dbReference type="SUPFAM" id="SSF46689">
    <property type="entry name" value="Homeodomain-like"/>
    <property type="match status" value="1"/>
</dbReference>
<dbReference type="InterPro" id="IPR009057">
    <property type="entry name" value="Homeodomain-like_sf"/>
</dbReference>
<evidence type="ECO:0000259" key="4">
    <source>
        <dbReference type="PROSITE" id="PS01124"/>
    </source>
</evidence>
<dbReference type="KEGG" id="cps:CPS_4901"/>
<dbReference type="Pfam" id="PF20240">
    <property type="entry name" value="DUF6597"/>
    <property type="match status" value="1"/>
</dbReference>
<dbReference type="PROSITE" id="PS01124">
    <property type="entry name" value="HTH_ARAC_FAMILY_2"/>
    <property type="match status" value="1"/>
</dbReference>
<evidence type="ECO:0000256" key="1">
    <source>
        <dbReference type="ARBA" id="ARBA00023015"/>
    </source>
</evidence>
<dbReference type="InterPro" id="IPR046532">
    <property type="entry name" value="DUF6597"/>
</dbReference>
<dbReference type="Pfam" id="PF12833">
    <property type="entry name" value="HTH_18"/>
    <property type="match status" value="1"/>
</dbReference>
<accession>Q47UI3</accession>
<dbReference type="DNASU" id="3518899"/>
<dbReference type="Proteomes" id="UP000000547">
    <property type="component" value="Chromosome"/>
</dbReference>
<dbReference type="EMBL" id="CP000083">
    <property type="protein sequence ID" value="AAZ24700.1"/>
    <property type="molecule type" value="Genomic_DNA"/>
</dbReference>
<dbReference type="HOGENOM" id="CLU_066193_1_0_6"/>
<evidence type="ECO:0000256" key="2">
    <source>
        <dbReference type="ARBA" id="ARBA00023125"/>
    </source>
</evidence>
<dbReference type="SMART" id="SM00342">
    <property type="entry name" value="HTH_ARAC"/>
    <property type="match status" value="1"/>
</dbReference>
<proteinExistence type="predicted"/>
<dbReference type="RefSeq" id="WP_011045620.1">
    <property type="nucleotide sequence ID" value="NC_003910.7"/>
</dbReference>
<sequence>MIHWLKVPNNPELAKYIACYWFLEKLPNAEGHNDYPKLNPDPASHLILALPQQNFRYKSDNGVTQMDGCHWLHPHGKTYELDHAKAVACIGIKFHVGALYSLPTFMDLQEQTPQAVVDTVEAISFENINFAQSNFDDHKLSDNNQLNEHDLVILARNSPDDCAEMLDKLCLPWLLKNHEDNHSELTRKVLPLLAKAAINSLGDTLFCSQRTLERSFLKVSGVTLKQCQSMNRLEAILEFLYQREQSDIDWVDIAYQFGFSDQPHLIRYLKKQLGLTPQDYALQRGFTIDVYGGVDSL</sequence>
<feature type="domain" description="HTH araC/xylS-type" evidence="4">
    <location>
        <begin position="183"/>
        <end position="283"/>
    </location>
</feature>
<evidence type="ECO:0000256" key="3">
    <source>
        <dbReference type="ARBA" id="ARBA00023163"/>
    </source>
</evidence>
<protein>
    <submittedName>
        <fullName evidence="5">Transcriptional regulator, AraC family</fullName>
    </submittedName>
</protein>
<dbReference type="PANTHER" id="PTHR46796">
    <property type="entry name" value="HTH-TYPE TRANSCRIPTIONAL ACTIVATOR RHAS-RELATED"/>
    <property type="match status" value="1"/>
</dbReference>
<name>Q47UI3_COLP3</name>
<dbReference type="AlphaFoldDB" id="Q47UI3"/>
<keyword evidence="3" id="KW-0804">Transcription</keyword>
<dbReference type="STRING" id="167879.CPS_4901"/>